<protein>
    <recommendedName>
        <fullName evidence="5">S-adenosyl-L-methionine-dependent methyltransferase</fullName>
    </recommendedName>
</protein>
<organism evidence="3 4">
    <name type="scientific">Coccomyxa subellipsoidea (strain C-169)</name>
    <name type="common">Green microalga</name>
    <dbReference type="NCBI Taxonomy" id="574566"/>
    <lineage>
        <taxon>Eukaryota</taxon>
        <taxon>Viridiplantae</taxon>
        <taxon>Chlorophyta</taxon>
        <taxon>core chlorophytes</taxon>
        <taxon>Trebouxiophyceae</taxon>
        <taxon>Trebouxiophyceae incertae sedis</taxon>
        <taxon>Coccomyxaceae</taxon>
        <taxon>Coccomyxa</taxon>
        <taxon>Coccomyxa subellipsoidea</taxon>
    </lineage>
</organism>
<sequence>MESSKLKRLDKARFMADPRARMLMGYVSALADLANPKAALPLLADERRLAAYEAAIAAALIEQPGAHILVLGAGSGLLALMAARAGAGRVTAVERSRMLYRMARQALDANLDAPGAANVRIVDCPLRCIGVQGEELPPDVQQALDEEMKHHSSRDAAGADSASAPGPPAAAGAAAAAAAKIKDAAVLLPERADVLVTDLLDHSVLGMGLLIALDYASIHLLKRGARVTPTFLRVRAMLVEMRISDVSGFDLSGLNRYRWNGHEKIDLSRVPHKQLSSAFTAIDLDVQRRVDSLSGGCLGDDALPDILWESDRTLKVPATCSGRWNAVVFWFKASG</sequence>
<dbReference type="KEGG" id="csl:COCSUDRAFT_83709"/>
<dbReference type="GO" id="GO:0042054">
    <property type="term" value="F:histone methyltransferase activity"/>
    <property type="evidence" value="ECO:0007669"/>
    <property type="project" value="TreeGrafter"/>
</dbReference>
<evidence type="ECO:0000313" key="3">
    <source>
        <dbReference type="EMBL" id="EIE22937.1"/>
    </source>
</evidence>
<dbReference type="EMBL" id="AGSI01000009">
    <property type="protein sequence ID" value="EIE22937.1"/>
    <property type="molecule type" value="Genomic_DNA"/>
</dbReference>
<comment type="caution">
    <text evidence="3">The sequence shown here is derived from an EMBL/GenBank/DDBJ whole genome shotgun (WGS) entry which is preliminary data.</text>
</comment>
<dbReference type="Proteomes" id="UP000007264">
    <property type="component" value="Unassembled WGS sequence"/>
</dbReference>
<proteinExistence type="predicted"/>
<dbReference type="InterPro" id="IPR029063">
    <property type="entry name" value="SAM-dependent_MTases_sf"/>
</dbReference>
<reference evidence="3 4" key="1">
    <citation type="journal article" date="2012" name="Genome Biol.">
        <title>The genome of the polar eukaryotic microalga coccomyxa subellipsoidea reveals traits of cold adaptation.</title>
        <authorList>
            <person name="Blanc G."/>
            <person name="Agarkova I."/>
            <person name="Grimwood J."/>
            <person name="Kuo A."/>
            <person name="Brueggeman A."/>
            <person name="Dunigan D."/>
            <person name="Gurnon J."/>
            <person name="Ladunga I."/>
            <person name="Lindquist E."/>
            <person name="Lucas S."/>
            <person name="Pangilinan J."/>
            <person name="Proschold T."/>
            <person name="Salamov A."/>
            <person name="Schmutz J."/>
            <person name="Weeks D."/>
            <person name="Yamada T."/>
            <person name="Claverie J.M."/>
            <person name="Grigoriev I."/>
            <person name="Van Etten J."/>
            <person name="Lomsadze A."/>
            <person name="Borodovsky M."/>
        </authorList>
    </citation>
    <scope>NUCLEOTIDE SEQUENCE [LARGE SCALE GENOMIC DNA]</scope>
    <source>
        <strain evidence="3 4">C-169</strain>
    </source>
</reference>
<accession>I0YX18</accession>
<dbReference type="SUPFAM" id="SSF53335">
    <property type="entry name" value="S-adenosyl-L-methionine-dependent methyltransferases"/>
    <property type="match status" value="1"/>
</dbReference>
<dbReference type="GO" id="GO:0016274">
    <property type="term" value="F:protein-arginine N-methyltransferase activity"/>
    <property type="evidence" value="ECO:0007669"/>
    <property type="project" value="InterPro"/>
</dbReference>
<keyword evidence="4" id="KW-1185">Reference proteome</keyword>
<dbReference type="Gene3D" id="3.40.50.150">
    <property type="entry name" value="Vaccinia Virus protein VP39"/>
    <property type="match status" value="1"/>
</dbReference>
<dbReference type="InterPro" id="IPR025799">
    <property type="entry name" value="Arg_MeTrfase"/>
</dbReference>
<dbReference type="OrthoDB" id="2423701at2759"/>
<dbReference type="Gene3D" id="2.70.160.11">
    <property type="entry name" value="Hnrnp arginine n-methyltransferase1"/>
    <property type="match status" value="1"/>
</dbReference>
<dbReference type="PANTHER" id="PTHR11006:SF4">
    <property type="entry name" value="PROTEIN ARGININE N-METHYLTRANSFERASE 7"/>
    <property type="match status" value="1"/>
</dbReference>
<dbReference type="GeneID" id="17040827"/>
<feature type="region of interest" description="Disordered" evidence="2">
    <location>
        <begin position="146"/>
        <end position="168"/>
    </location>
</feature>
<dbReference type="PANTHER" id="PTHR11006">
    <property type="entry name" value="PROTEIN ARGININE N-METHYLTRANSFERASE"/>
    <property type="match status" value="1"/>
</dbReference>
<dbReference type="CDD" id="cd02440">
    <property type="entry name" value="AdoMet_MTases"/>
    <property type="match status" value="1"/>
</dbReference>
<name>I0YX18_COCSC</name>
<evidence type="ECO:0000256" key="1">
    <source>
        <dbReference type="ARBA" id="ARBA00022691"/>
    </source>
</evidence>
<evidence type="ECO:0000256" key="2">
    <source>
        <dbReference type="SAM" id="MobiDB-lite"/>
    </source>
</evidence>
<dbReference type="AlphaFoldDB" id="I0YX18"/>
<keyword evidence="1" id="KW-0949">S-adenosyl-L-methionine</keyword>
<gene>
    <name evidence="3" type="ORF">COCSUDRAFT_83709</name>
</gene>
<dbReference type="RefSeq" id="XP_005647481.1">
    <property type="nucleotide sequence ID" value="XM_005647424.1"/>
</dbReference>
<evidence type="ECO:0000313" key="4">
    <source>
        <dbReference type="Proteomes" id="UP000007264"/>
    </source>
</evidence>
<evidence type="ECO:0008006" key="5">
    <source>
        <dbReference type="Google" id="ProtNLM"/>
    </source>
</evidence>
<feature type="compositionally biased region" description="Low complexity" evidence="2">
    <location>
        <begin position="155"/>
        <end position="168"/>
    </location>
</feature>
<dbReference type="STRING" id="574566.I0YX18"/>